<name>A0A1X0NQ55_9TRYP</name>
<feature type="compositionally biased region" description="Basic and acidic residues" evidence="1">
    <location>
        <begin position="262"/>
        <end position="274"/>
    </location>
</feature>
<dbReference type="Proteomes" id="UP000192257">
    <property type="component" value="Unassembled WGS sequence"/>
</dbReference>
<feature type="compositionally biased region" description="Basic residues" evidence="1">
    <location>
        <begin position="275"/>
        <end position="288"/>
    </location>
</feature>
<dbReference type="OrthoDB" id="252647at2759"/>
<feature type="region of interest" description="Disordered" evidence="1">
    <location>
        <begin position="242"/>
        <end position="337"/>
    </location>
</feature>
<feature type="transmembrane region" description="Helical" evidence="2">
    <location>
        <begin position="193"/>
        <end position="216"/>
    </location>
</feature>
<protein>
    <submittedName>
        <fullName evidence="3">Uncharacterized protein</fullName>
    </submittedName>
</protein>
<proteinExistence type="predicted"/>
<keyword evidence="2" id="KW-0472">Membrane</keyword>
<reference evidence="3 4" key="1">
    <citation type="submission" date="2017-03" db="EMBL/GenBank/DDBJ databases">
        <title>An alternative strategy for trypanosome survival in the mammalian bloodstream revealed through genome and transcriptome analysis of the ubiquitous bovine parasite Trypanosoma (Megatrypanum) theileri.</title>
        <authorList>
            <person name="Kelly S."/>
            <person name="Ivens A."/>
            <person name="Mott A."/>
            <person name="O'Neill E."/>
            <person name="Emms D."/>
            <person name="Macleod O."/>
            <person name="Voorheis P."/>
            <person name="Matthews J."/>
            <person name="Matthews K."/>
            <person name="Carrington M."/>
        </authorList>
    </citation>
    <scope>NUCLEOTIDE SEQUENCE [LARGE SCALE GENOMIC DNA]</scope>
    <source>
        <strain evidence="3">Edinburgh</strain>
    </source>
</reference>
<accession>A0A1X0NQ55</accession>
<sequence>MMVEAKAPACNCNNGAVMQEVPQCTCVCFGDFILPNCLYTVNDSINMELWLQSDIINSSVSKYERPPLSGEDIVSVLSKALGLGESDKSITFLQLKDDSFAVDPKEEKETKDVIEGNYFVIIILATVRVPGWAAQQLLADMAQNNTIAYTFNSSFTGISYTLMDVLEDASGPSLPVRYRDEYMGFYLLPDSSWYIVISNIGWFVGALLLAVFIPYLEQRYLYNMWVSAAPMLLHPGQKNPNAFANTKAANTKTGARPVARSNSDKMREQRLMEARRRKSKAKRRKSMKKGSVAEETRLYEERRRKLMKDAPVNSAVRKRKEGTNPLRTPAAKPPQQK</sequence>
<dbReference type="GeneID" id="39987501"/>
<organism evidence="3 4">
    <name type="scientific">Trypanosoma theileri</name>
    <dbReference type="NCBI Taxonomy" id="67003"/>
    <lineage>
        <taxon>Eukaryota</taxon>
        <taxon>Discoba</taxon>
        <taxon>Euglenozoa</taxon>
        <taxon>Kinetoplastea</taxon>
        <taxon>Metakinetoplastina</taxon>
        <taxon>Trypanosomatida</taxon>
        <taxon>Trypanosomatidae</taxon>
        <taxon>Trypanosoma</taxon>
    </lineage>
</organism>
<feature type="compositionally biased region" description="Low complexity" evidence="1">
    <location>
        <begin position="242"/>
        <end position="253"/>
    </location>
</feature>
<gene>
    <name evidence="3" type="ORF">TM35_000251300</name>
</gene>
<dbReference type="VEuPathDB" id="TriTrypDB:TM35_000251300"/>
<keyword evidence="2" id="KW-0812">Transmembrane</keyword>
<evidence type="ECO:0000256" key="2">
    <source>
        <dbReference type="SAM" id="Phobius"/>
    </source>
</evidence>
<feature type="compositionally biased region" description="Basic and acidic residues" evidence="1">
    <location>
        <begin position="291"/>
        <end position="303"/>
    </location>
</feature>
<dbReference type="EMBL" id="NBCO01000025">
    <property type="protein sequence ID" value="ORC86834.1"/>
    <property type="molecule type" value="Genomic_DNA"/>
</dbReference>
<evidence type="ECO:0000256" key="1">
    <source>
        <dbReference type="SAM" id="MobiDB-lite"/>
    </source>
</evidence>
<dbReference type="RefSeq" id="XP_028880900.1">
    <property type="nucleotide sequence ID" value="XM_029027721.1"/>
</dbReference>
<evidence type="ECO:0000313" key="3">
    <source>
        <dbReference type="EMBL" id="ORC86834.1"/>
    </source>
</evidence>
<keyword evidence="2" id="KW-1133">Transmembrane helix</keyword>
<evidence type="ECO:0000313" key="4">
    <source>
        <dbReference type="Proteomes" id="UP000192257"/>
    </source>
</evidence>
<keyword evidence="4" id="KW-1185">Reference proteome</keyword>
<comment type="caution">
    <text evidence="3">The sequence shown here is derived from an EMBL/GenBank/DDBJ whole genome shotgun (WGS) entry which is preliminary data.</text>
</comment>
<dbReference type="AlphaFoldDB" id="A0A1X0NQ55"/>